<dbReference type="SUPFAM" id="SSF56112">
    <property type="entry name" value="Protein kinase-like (PK-like)"/>
    <property type="match status" value="1"/>
</dbReference>
<protein>
    <recommendedName>
        <fullName evidence="4">Protein kinase domain-containing protein</fullName>
    </recommendedName>
</protein>
<evidence type="ECO:0000313" key="2">
    <source>
        <dbReference type="EMBL" id="KAG2495000.1"/>
    </source>
</evidence>
<evidence type="ECO:0008006" key="4">
    <source>
        <dbReference type="Google" id="ProtNLM"/>
    </source>
</evidence>
<feature type="region of interest" description="Disordered" evidence="1">
    <location>
        <begin position="40"/>
        <end position="62"/>
    </location>
</feature>
<comment type="caution">
    <text evidence="2">The sequence shown here is derived from an EMBL/GenBank/DDBJ whole genome shotgun (WGS) entry which is preliminary data.</text>
</comment>
<gene>
    <name evidence="2" type="ORF">HYH03_006933</name>
</gene>
<accession>A0A835Y2Y0</accession>
<dbReference type="InterPro" id="IPR011009">
    <property type="entry name" value="Kinase-like_dom_sf"/>
</dbReference>
<name>A0A835Y2Y0_9CHLO</name>
<dbReference type="Proteomes" id="UP000612055">
    <property type="component" value="Unassembled WGS sequence"/>
</dbReference>
<reference evidence="2" key="1">
    <citation type="journal article" date="2020" name="bioRxiv">
        <title>Comparative genomics of Chlamydomonas.</title>
        <authorList>
            <person name="Craig R.J."/>
            <person name="Hasan A.R."/>
            <person name="Ness R.W."/>
            <person name="Keightley P.D."/>
        </authorList>
    </citation>
    <scope>NUCLEOTIDE SEQUENCE</scope>
    <source>
        <strain evidence="2">CCAP 11/70</strain>
    </source>
</reference>
<evidence type="ECO:0000313" key="3">
    <source>
        <dbReference type="Proteomes" id="UP000612055"/>
    </source>
</evidence>
<proteinExistence type="predicted"/>
<dbReference type="OrthoDB" id="541581at2759"/>
<evidence type="ECO:0000256" key="1">
    <source>
        <dbReference type="SAM" id="MobiDB-lite"/>
    </source>
</evidence>
<sequence length="567" mass="61043">MVRQAALPLLGRCSFLLRAPVALNSVQQLANNCSLLQGFGGSQRKDKDPVRPQGGAPGLKRLPGMASGPLVLMAGSRARLLRASTLSFAAQHAAHMSTGCLETAARHEIYLKRALQLGAPYQTSLSHQQDFTAGPLIHNWRPTAEEAAGLLPELTHPVFADVLDFLSGDQELDQASIEAAAQLCCIGGDIHKNEWYLATAVRALLQRYLRDTGAVPIDQGFATATSSPHYLALGDVAEEPANLFLVLEVASGMGDDSGDAHYRGANYHLHFWRHRAGSSEAFRTSCCPAFLLEVVGPHVRLSSLAWLDRVTLFPLTPLLNLLPVHPASDRLVMPVARLLAALRMGLGKLAGAAAPAPPLPEYVARTQLPWPISMGSRYDALSAKPLARHTFCVRRKSSSGGGGDGGGEVVVVKLYRKYGLDAHKAWAAEGLAPKVLHEAGLPAGWRLLEMEDLPPPEWTRLSDLDGTDFEEAVAGALSALRRVHAATGMVHGDARSPNCLVRRDDGAGAWQVRFIDFEWAAREGAVTYPAFLNPEIPWPEGVGYGMPLRCAHDTALLEATAGLEERD</sequence>
<dbReference type="AlphaFoldDB" id="A0A835Y2Y0"/>
<dbReference type="EMBL" id="JAEHOE010000027">
    <property type="protein sequence ID" value="KAG2495000.1"/>
    <property type="molecule type" value="Genomic_DNA"/>
</dbReference>
<keyword evidence="3" id="KW-1185">Reference proteome</keyword>
<organism evidence="2 3">
    <name type="scientific">Edaphochlamys debaryana</name>
    <dbReference type="NCBI Taxonomy" id="47281"/>
    <lineage>
        <taxon>Eukaryota</taxon>
        <taxon>Viridiplantae</taxon>
        <taxon>Chlorophyta</taxon>
        <taxon>core chlorophytes</taxon>
        <taxon>Chlorophyceae</taxon>
        <taxon>CS clade</taxon>
        <taxon>Chlamydomonadales</taxon>
        <taxon>Chlamydomonadales incertae sedis</taxon>
        <taxon>Edaphochlamys</taxon>
    </lineage>
</organism>